<evidence type="ECO:0000313" key="3">
    <source>
        <dbReference type="Proteomes" id="UP000295136"/>
    </source>
</evidence>
<organism evidence="2 3">
    <name type="scientific">Nonomuraea mesophila</name>
    <dbReference type="NCBI Taxonomy" id="2530382"/>
    <lineage>
        <taxon>Bacteria</taxon>
        <taxon>Bacillati</taxon>
        <taxon>Actinomycetota</taxon>
        <taxon>Actinomycetes</taxon>
        <taxon>Streptosporangiales</taxon>
        <taxon>Streptosporangiaceae</taxon>
        <taxon>Nonomuraea</taxon>
    </lineage>
</organism>
<protein>
    <recommendedName>
        <fullName evidence="4">Extracellular solute-binding protein</fullName>
    </recommendedName>
</protein>
<dbReference type="AlphaFoldDB" id="A0A4R5FVT2"/>
<accession>A0A4R5FVT2</accession>
<name>A0A4R5FVT2_9ACTN</name>
<sequence length="495" mass="54281">MTAWLRPGRRTRAGRPRNVRLPHLRLRNVHSRNVVAAGCGALLMVLLLAWQAAMSAGPSPPAMPRTTLSPPSVPTTPQENCGGNDAELVVATGDDVSTGSVRREVIEEWNDPLKPPADPRAKLLELSGSTDVRRAQMAALAQAGSCAYDVLVLDVAWVTEFARHGYIRPIDLDDQDKRFLSGPLKAGQIDGRQYGVPFAADAPLEFRRLDRRSGGYLLQLDDNEMGTINFLETIELGGGKVLDGDDRTAIVLDRARDDVWQALTSPKRTLSSTEESADVLRESLRMDEDASVVAFKESKAGGRPVAYMRNWPIAFHQLASDPRMRDSAQKLRFDVHAPAGPGGVLGGSVLAVSRHIKPAKLAPAMRLINRLTSPEVQGRLFACGGYSPVLIEVYERYEAGRGPRCRRQNGSDITDPSLDELEKLAAETRKSIEHARPRPKSPYYAQFSELFRRCARGVWENKVSRETFFASAGALEGALNGRVQDDRPLCGKDGT</sequence>
<dbReference type="EMBL" id="SMLD01000010">
    <property type="protein sequence ID" value="TDE58141.1"/>
    <property type="molecule type" value="Genomic_DNA"/>
</dbReference>
<dbReference type="SUPFAM" id="SSF53850">
    <property type="entry name" value="Periplasmic binding protein-like II"/>
    <property type="match status" value="1"/>
</dbReference>
<comment type="caution">
    <text evidence="2">The sequence shown here is derived from an EMBL/GenBank/DDBJ whole genome shotgun (WGS) entry which is preliminary data.</text>
</comment>
<evidence type="ECO:0008006" key="4">
    <source>
        <dbReference type="Google" id="ProtNLM"/>
    </source>
</evidence>
<proteinExistence type="predicted"/>
<gene>
    <name evidence="2" type="ORF">E1295_05890</name>
</gene>
<evidence type="ECO:0000313" key="2">
    <source>
        <dbReference type="EMBL" id="TDE58141.1"/>
    </source>
</evidence>
<dbReference type="Gene3D" id="3.40.190.10">
    <property type="entry name" value="Periplasmic binding protein-like II"/>
    <property type="match status" value="3"/>
</dbReference>
<dbReference type="Proteomes" id="UP000295136">
    <property type="component" value="Unassembled WGS sequence"/>
</dbReference>
<evidence type="ECO:0000256" key="1">
    <source>
        <dbReference type="SAM" id="MobiDB-lite"/>
    </source>
</evidence>
<keyword evidence="3" id="KW-1185">Reference proteome</keyword>
<dbReference type="RefSeq" id="WP_132628646.1">
    <property type="nucleotide sequence ID" value="NZ_SMLD01000010.1"/>
</dbReference>
<feature type="region of interest" description="Disordered" evidence="1">
    <location>
        <begin position="56"/>
        <end position="79"/>
    </location>
</feature>
<reference evidence="2 3" key="1">
    <citation type="submission" date="2019-03" db="EMBL/GenBank/DDBJ databases">
        <title>Draft genome sequences of novel Actinobacteria.</title>
        <authorList>
            <person name="Sahin N."/>
            <person name="Ay H."/>
            <person name="Saygin H."/>
        </authorList>
    </citation>
    <scope>NUCLEOTIDE SEQUENCE [LARGE SCALE GENOMIC DNA]</scope>
    <source>
        <strain evidence="2 3">6K102</strain>
    </source>
</reference>